<accession>A0A0F9JAX8</accession>
<sequence length="100" mass="11543">MTLITGPKLDEVAEVVRQWYLNMRGRLIEALEEGYPYGSSIESPQEQLDTFFSMTPADWEELAARLQLRYRGEPDAPERVRADIQEYISRMTRLAYGGKA</sequence>
<dbReference type="AlphaFoldDB" id="A0A0F9JAX8"/>
<gene>
    <name evidence="1" type="ORF">LCGC14_1552340</name>
</gene>
<protein>
    <submittedName>
        <fullName evidence="1">Uncharacterized protein</fullName>
    </submittedName>
</protein>
<dbReference type="EMBL" id="LAZR01011881">
    <property type="protein sequence ID" value="KKM55736.1"/>
    <property type="molecule type" value="Genomic_DNA"/>
</dbReference>
<proteinExistence type="predicted"/>
<name>A0A0F9JAX8_9ZZZZ</name>
<organism evidence="1">
    <name type="scientific">marine sediment metagenome</name>
    <dbReference type="NCBI Taxonomy" id="412755"/>
    <lineage>
        <taxon>unclassified sequences</taxon>
        <taxon>metagenomes</taxon>
        <taxon>ecological metagenomes</taxon>
    </lineage>
</organism>
<reference evidence="1" key="1">
    <citation type="journal article" date="2015" name="Nature">
        <title>Complex archaea that bridge the gap between prokaryotes and eukaryotes.</title>
        <authorList>
            <person name="Spang A."/>
            <person name="Saw J.H."/>
            <person name="Jorgensen S.L."/>
            <person name="Zaremba-Niedzwiedzka K."/>
            <person name="Martijn J."/>
            <person name="Lind A.E."/>
            <person name="van Eijk R."/>
            <person name="Schleper C."/>
            <person name="Guy L."/>
            <person name="Ettema T.J."/>
        </authorList>
    </citation>
    <scope>NUCLEOTIDE SEQUENCE</scope>
</reference>
<comment type="caution">
    <text evidence="1">The sequence shown here is derived from an EMBL/GenBank/DDBJ whole genome shotgun (WGS) entry which is preliminary data.</text>
</comment>
<evidence type="ECO:0000313" key="1">
    <source>
        <dbReference type="EMBL" id="KKM55736.1"/>
    </source>
</evidence>